<evidence type="ECO:0000313" key="2">
    <source>
        <dbReference type="EMBL" id="ORM95066.1"/>
    </source>
</evidence>
<sequence>MTTEKYIGMNRETGKALTGLEHIQQSIRDILVTPIGSRVMRRKYGSLLSALIDQPQNAALRLQIMSACYVAIIQWEPRVKLTGISYEFDFNGGMVVELTGNRTDTAQTFSLTVPVS</sequence>
<feature type="domain" description="IraD/Gp25-like" evidence="1">
    <location>
        <begin position="19"/>
        <end position="86"/>
    </location>
</feature>
<evidence type="ECO:0000313" key="3">
    <source>
        <dbReference type="Proteomes" id="UP000193749"/>
    </source>
</evidence>
<dbReference type="STRING" id="55209.HA50_17620"/>
<accession>A0A1X1EYE9</accession>
<dbReference type="RefSeq" id="WP_084876888.1">
    <property type="nucleotide sequence ID" value="NZ_JAGGMY010000001.1"/>
</dbReference>
<proteinExistence type="predicted"/>
<dbReference type="OrthoDB" id="9802846at2"/>
<dbReference type="Pfam" id="PF04965">
    <property type="entry name" value="GPW_gp25"/>
    <property type="match status" value="1"/>
</dbReference>
<organism evidence="2 3">
    <name type="scientific">Pantoea cypripedii</name>
    <name type="common">Pectobacterium cypripedii</name>
    <name type="synonym">Erwinia cypripedii</name>
    <dbReference type="NCBI Taxonomy" id="55209"/>
    <lineage>
        <taxon>Bacteria</taxon>
        <taxon>Pseudomonadati</taxon>
        <taxon>Pseudomonadota</taxon>
        <taxon>Gammaproteobacteria</taxon>
        <taxon>Enterobacterales</taxon>
        <taxon>Erwiniaceae</taxon>
        <taxon>Pantoea</taxon>
    </lineage>
</organism>
<protein>
    <submittedName>
        <fullName evidence="2">Baseplate assembly protein</fullName>
    </submittedName>
</protein>
<name>A0A1X1EYE9_PANCY</name>
<dbReference type="EMBL" id="MLJI01000001">
    <property type="protein sequence ID" value="ORM95066.1"/>
    <property type="molecule type" value="Genomic_DNA"/>
</dbReference>
<dbReference type="SUPFAM" id="SSF160719">
    <property type="entry name" value="gpW/gp25-like"/>
    <property type="match status" value="1"/>
</dbReference>
<gene>
    <name evidence="2" type="ORF">HA50_17620</name>
</gene>
<dbReference type="AlphaFoldDB" id="A0A1X1EYE9"/>
<keyword evidence="3" id="KW-1185">Reference proteome</keyword>
<dbReference type="Proteomes" id="UP000193749">
    <property type="component" value="Unassembled WGS sequence"/>
</dbReference>
<reference evidence="2 3" key="1">
    <citation type="journal article" date="2017" name="Antonie Van Leeuwenhoek">
        <title>Phylogenomic resolution of the bacterial genus Pantoea and its relationship with Erwinia and Tatumella.</title>
        <authorList>
            <person name="Palmer M."/>
            <person name="Steenkamp E.T."/>
            <person name="Coetzee M.P."/>
            <person name="Chan W.Y."/>
            <person name="van Zyl E."/>
            <person name="De Maayer P."/>
            <person name="Coutinho T.A."/>
            <person name="Blom J."/>
            <person name="Smits T.H."/>
            <person name="Duffy B."/>
            <person name="Venter S.N."/>
        </authorList>
    </citation>
    <scope>NUCLEOTIDE SEQUENCE [LARGE SCALE GENOMIC DNA]</scope>
    <source>
        <strain evidence="2 3">LMG 2657</strain>
    </source>
</reference>
<comment type="caution">
    <text evidence="2">The sequence shown here is derived from an EMBL/GenBank/DDBJ whole genome shotgun (WGS) entry which is preliminary data.</text>
</comment>
<dbReference type="InterPro" id="IPR007048">
    <property type="entry name" value="IraD/Gp25-like"/>
</dbReference>
<dbReference type="Gene3D" id="3.10.450.40">
    <property type="match status" value="1"/>
</dbReference>
<evidence type="ECO:0000259" key="1">
    <source>
        <dbReference type="Pfam" id="PF04965"/>
    </source>
</evidence>